<keyword evidence="1" id="KW-1185">Reference proteome</keyword>
<dbReference type="WBParaSite" id="ACRNAN_scaffold430.g22777.t1">
    <property type="protein sequence ID" value="ACRNAN_scaffold430.g22777.t1"/>
    <property type="gene ID" value="ACRNAN_scaffold430.g22777"/>
</dbReference>
<accession>A0A914DWJ4</accession>
<dbReference type="Proteomes" id="UP000887540">
    <property type="component" value="Unplaced"/>
</dbReference>
<reference evidence="2" key="1">
    <citation type="submission" date="2022-11" db="UniProtKB">
        <authorList>
            <consortium name="WormBaseParasite"/>
        </authorList>
    </citation>
    <scope>IDENTIFICATION</scope>
</reference>
<name>A0A914DWJ4_9BILA</name>
<sequence length="77" mass="8911">MIMLLKPYREAIKDVIGLKYVRERISGLNSNNPHDNRSSFALVAPKTQVQMVKPMNGNHQLDQWATRRKSVFVMTQL</sequence>
<proteinExistence type="predicted"/>
<evidence type="ECO:0000313" key="1">
    <source>
        <dbReference type="Proteomes" id="UP000887540"/>
    </source>
</evidence>
<protein>
    <submittedName>
        <fullName evidence="2">Uncharacterized protein</fullName>
    </submittedName>
</protein>
<dbReference type="AlphaFoldDB" id="A0A914DWJ4"/>
<organism evidence="1 2">
    <name type="scientific">Acrobeloides nanus</name>
    <dbReference type="NCBI Taxonomy" id="290746"/>
    <lineage>
        <taxon>Eukaryota</taxon>
        <taxon>Metazoa</taxon>
        <taxon>Ecdysozoa</taxon>
        <taxon>Nematoda</taxon>
        <taxon>Chromadorea</taxon>
        <taxon>Rhabditida</taxon>
        <taxon>Tylenchina</taxon>
        <taxon>Cephalobomorpha</taxon>
        <taxon>Cephaloboidea</taxon>
        <taxon>Cephalobidae</taxon>
        <taxon>Acrobeloides</taxon>
    </lineage>
</organism>
<evidence type="ECO:0000313" key="2">
    <source>
        <dbReference type="WBParaSite" id="ACRNAN_scaffold430.g22777.t1"/>
    </source>
</evidence>